<dbReference type="InterPro" id="IPR036515">
    <property type="entry name" value="Transposase_17_sf"/>
</dbReference>
<gene>
    <name evidence="2" type="ORF">METZ01_LOCUS20105</name>
</gene>
<dbReference type="AlphaFoldDB" id="A0A381PJQ9"/>
<feature type="domain" description="Transposase IS200-like" evidence="1">
    <location>
        <begin position="9"/>
        <end position="124"/>
    </location>
</feature>
<protein>
    <recommendedName>
        <fullName evidence="1">Transposase IS200-like domain-containing protein</fullName>
    </recommendedName>
</protein>
<name>A0A381PJQ9_9ZZZZ</name>
<dbReference type="SUPFAM" id="SSF143422">
    <property type="entry name" value="Transposase IS200-like"/>
    <property type="match status" value="1"/>
</dbReference>
<sequence length="232" mass="27361">MARLQRAAPIGVPVHLLQRGNNRQKCFNFNGDYAAYLWWLREYSEKYQVEVHAWALMNNHIHLLCTPQLEGGLSRMIQSIGRQYVRYFNQQNHRTGTLWEGRYKSCLVQPERYLLEVSRYIELNPVRMELAGKPNEYEWSSYQINAFGKPSALCRPHAEYLKLGESKEERIEKYRVMSERSSDDYLLKVIRDSINKGLAIGDESFKTEVEKMTGRRVRSLRSGRPLGWRKQK</sequence>
<reference evidence="2" key="1">
    <citation type="submission" date="2018-05" db="EMBL/GenBank/DDBJ databases">
        <authorList>
            <person name="Lanie J.A."/>
            <person name="Ng W.-L."/>
            <person name="Kazmierczak K.M."/>
            <person name="Andrzejewski T.M."/>
            <person name="Davidsen T.M."/>
            <person name="Wayne K.J."/>
            <person name="Tettelin H."/>
            <person name="Glass J.I."/>
            <person name="Rusch D."/>
            <person name="Podicherti R."/>
            <person name="Tsui H.-C.T."/>
            <person name="Winkler M.E."/>
        </authorList>
    </citation>
    <scope>NUCLEOTIDE SEQUENCE</scope>
</reference>
<dbReference type="PANTHER" id="PTHR34322">
    <property type="entry name" value="TRANSPOSASE, Y1_TNP DOMAIN-CONTAINING"/>
    <property type="match status" value="1"/>
</dbReference>
<dbReference type="SMART" id="SM01321">
    <property type="entry name" value="Y1_Tnp"/>
    <property type="match status" value="1"/>
</dbReference>
<dbReference type="Pfam" id="PF01797">
    <property type="entry name" value="Y1_Tnp"/>
    <property type="match status" value="1"/>
</dbReference>
<dbReference type="InterPro" id="IPR002686">
    <property type="entry name" value="Transposase_17"/>
</dbReference>
<dbReference type="PANTHER" id="PTHR34322:SF2">
    <property type="entry name" value="TRANSPOSASE IS200-LIKE DOMAIN-CONTAINING PROTEIN"/>
    <property type="match status" value="1"/>
</dbReference>
<evidence type="ECO:0000259" key="1">
    <source>
        <dbReference type="SMART" id="SM01321"/>
    </source>
</evidence>
<evidence type="ECO:0000313" key="2">
    <source>
        <dbReference type="EMBL" id="SUZ67251.1"/>
    </source>
</evidence>
<organism evidence="2">
    <name type="scientific">marine metagenome</name>
    <dbReference type="NCBI Taxonomy" id="408172"/>
    <lineage>
        <taxon>unclassified sequences</taxon>
        <taxon>metagenomes</taxon>
        <taxon>ecological metagenomes</taxon>
    </lineage>
</organism>
<dbReference type="Gene3D" id="3.30.70.1290">
    <property type="entry name" value="Transposase IS200-like"/>
    <property type="match status" value="1"/>
</dbReference>
<accession>A0A381PJQ9</accession>
<dbReference type="GO" id="GO:0004803">
    <property type="term" value="F:transposase activity"/>
    <property type="evidence" value="ECO:0007669"/>
    <property type="project" value="InterPro"/>
</dbReference>
<dbReference type="EMBL" id="UINC01001006">
    <property type="protein sequence ID" value="SUZ67251.1"/>
    <property type="molecule type" value="Genomic_DNA"/>
</dbReference>
<dbReference type="GO" id="GO:0006313">
    <property type="term" value="P:DNA transposition"/>
    <property type="evidence" value="ECO:0007669"/>
    <property type="project" value="InterPro"/>
</dbReference>
<dbReference type="GO" id="GO:0003677">
    <property type="term" value="F:DNA binding"/>
    <property type="evidence" value="ECO:0007669"/>
    <property type="project" value="InterPro"/>
</dbReference>
<proteinExistence type="predicted"/>